<evidence type="ECO:0000256" key="4">
    <source>
        <dbReference type="HAMAP-Rule" id="MF_00025"/>
    </source>
</evidence>
<gene>
    <name evidence="4" type="primary">rpo5</name>
    <name evidence="4" type="synonym">rpoH</name>
    <name evidence="6" type="ORF">MBCUT_16630</name>
</gene>
<dbReference type="GO" id="GO:0000428">
    <property type="term" value="C:DNA-directed RNA polymerase complex"/>
    <property type="evidence" value="ECO:0007669"/>
    <property type="project" value="UniProtKB-KW"/>
</dbReference>
<reference evidence="6 7" key="1">
    <citation type="submission" date="2016-04" db="EMBL/GenBank/DDBJ databases">
        <title>Genome sequence of Methanobrevibacter cuticularis DSM 11139.</title>
        <authorList>
            <person name="Poehlein A."/>
            <person name="Seedorf H."/>
            <person name="Daniel R."/>
        </authorList>
    </citation>
    <scope>NUCLEOTIDE SEQUENCE [LARGE SCALE GENOMIC DNA]</scope>
    <source>
        <strain evidence="6 7">DSM 11139</strain>
    </source>
</reference>
<comment type="function">
    <text evidence="4">DNA-dependent RNA polymerase (RNAP) catalyzes the transcription of DNA into RNA using the four ribonucleoside triphosphates as substrates.</text>
</comment>
<comment type="caution">
    <text evidence="6">The sequence shown here is derived from an EMBL/GenBank/DDBJ whole genome shotgun (WGS) entry which is preliminary data.</text>
</comment>
<dbReference type="PATRIC" id="fig|47311.3.peg.1808"/>
<evidence type="ECO:0000259" key="5">
    <source>
        <dbReference type="Pfam" id="PF01191"/>
    </source>
</evidence>
<comment type="subcellular location">
    <subcellularLocation>
        <location evidence="4">Cytoplasm</location>
    </subcellularLocation>
</comment>
<keyword evidence="4" id="KW-0963">Cytoplasm</keyword>
<sequence>MVKEDILKHELVPRHVILSESEIEKVFKDLDFEKDRLPKIKSDDPVVKAIEAKKGDILEITRNSPTAGTFVTYRLVEG</sequence>
<dbReference type="NCBIfam" id="NF007129">
    <property type="entry name" value="PRK09570.1"/>
    <property type="match status" value="1"/>
</dbReference>
<keyword evidence="7" id="KW-1185">Reference proteome</keyword>
<accession>A0A166D4R8</accession>
<dbReference type="Gene3D" id="3.90.940.20">
    <property type="entry name" value="RPB5-like RNA polymerase subunit"/>
    <property type="match status" value="1"/>
</dbReference>
<proteinExistence type="inferred from homology"/>
<keyword evidence="1 4" id="KW-0240">DNA-directed RNA polymerase</keyword>
<comment type="catalytic activity">
    <reaction evidence="4">
        <text>RNA(n) + a ribonucleoside 5'-triphosphate = RNA(n+1) + diphosphate</text>
        <dbReference type="Rhea" id="RHEA:21248"/>
        <dbReference type="Rhea" id="RHEA-COMP:14527"/>
        <dbReference type="Rhea" id="RHEA-COMP:17342"/>
        <dbReference type="ChEBI" id="CHEBI:33019"/>
        <dbReference type="ChEBI" id="CHEBI:61557"/>
        <dbReference type="ChEBI" id="CHEBI:140395"/>
        <dbReference type="EC" id="2.7.7.6"/>
    </reaction>
</comment>
<comment type="subunit">
    <text evidence="4">Part of the RNA polymerase complex.</text>
</comment>
<dbReference type="PANTHER" id="PTHR10535:SF0">
    <property type="entry name" value="DNA-DIRECTED RNA POLYMERASES I, II, AND III SUBUNIT RPABC1"/>
    <property type="match status" value="1"/>
</dbReference>
<dbReference type="InterPro" id="IPR000783">
    <property type="entry name" value="RNA_pol_subH/Rpb5_C"/>
</dbReference>
<dbReference type="GO" id="GO:0042797">
    <property type="term" value="P:tRNA transcription by RNA polymerase III"/>
    <property type="evidence" value="ECO:0007669"/>
    <property type="project" value="TreeGrafter"/>
</dbReference>
<dbReference type="Proteomes" id="UP000077275">
    <property type="component" value="Unassembled WGS sequence"/>
</dbReference>
<dbReference type="GO" id="GO:0006366">
    <property type="term" value="P:transcription by RNA polymerase II"/>
    <property type="evidence" value="ECO:0007669"/>
    <property type="project" value="TreeGrafter"/>
</dbReference>
<dbReference type="PANTHER" id="PTHR10535">
    <property type="entry name" value="DNA-DIRECTED RNA POLYMERASES I, II, AND III SUBUNIT RPABC1"/>
    <property type="match status" value="1"/>
</dbReference>
<dbReference type="Pfam" id="PF01191">
    <property type="entry name" value="RNA_pol_Rpb5_C"/>
    <property type="match status" value="1"/>
</dbReference>
<evidence type="ECO:0000256" key="1">
    <source>
        <dbReference type="ARBA" id="ARBA00022478"/>
    </source>
</evidence>
<evidence type="ECO:0000313" key="7">
    <source>
        <dbReference type="Proteomes" id="UP000077275"/>
    </source>
</evidence>
<dbReference type="SUPFAM" id="SSF55287">
    <property type="entry name" value="RPB5-like RNA polymerase subunit"/>
    <property type="match status" value="1"/>
</dbReference>
<dbReference type="InterPro" id="IPR035913">
    <property type="entry name" value="RPB5-like_sf"/>
</dbReference>
<dbReference type="GO" id="GO:0006362">
    <property type="term" value="P:transcription elongation by RNA polymerase I"/>
    <property type="evidence" value="ECO:0007669"/>
    <property type="project" value="TreeGrafter"/>
</dbReference>
<comment type="similarity">
    <text evidence="4">Belongs to the archaeal Rpo5/eukaryotic RPB5 RNA polymerase subunit family.</text>
</comment>
<protein>
    <recommendedName>
        <fullName evidence="4">DNA-directed RNA polymerase subunit Rpo5</fullName>
        <ecNumber evidence="4">2.7.7.6</ecNumber>
    </recommendedName>
    <alternativeName>
        <fullName evidence="4">DNA-directed RNA polymerase subunit H</fullName>
    </alternativeName>
</protein>
<dbReference type="EMBL" id="LWMW01000126">
    <property type="protein sequence ID" value="KZX15208.1"/>
    <property type="molecule type" value="Genomic_DNA"/>
</dbReference>
<keyword evidence="3 4" id="KW-0804">Transcription</keyword>
<dbReference type="GO" id="GO:0003677">
    <property type="term" value="F:DNA binding"/>
    <property type="evidence" value="ECO:0007669"/>
    <property type="project" value="InterPro"/>
</dbReference>
<evidence type="ECO:0000256" key="2">
    <source>
        <dbReference type="ARBA" id="ARBA00022695"/>
    </source>
</evidence>
<evidence type="ECO:0000313" key="6">
    <source>
        <dbReference type="EMBL" id="KZX15208.1"/>
    </source>
</evidence>
<dbReference type="GO" id="GO:0005737">
    <property type="term" value="C:cytoplasm"/>
    <property type="evidence" value="ECO:0007669"/>
    <property type="project" value="UniProtKB-SubCell"/>
</dbReference>
<dbReference type="HAMAP" id="MF_00025">
    <property type="entry name" value="RNApol_Rpo5_RPB5"/>
    <property type="match status" value="1"/>
</dbReference>
<dbReference type="InterPro" id="IPR014381">
    <property type="entry name" value="Arch_Rpo5/euc_Rpb5"/>
</dbReference>
<evidence type="ECO:0000256" key="3">
    <source>
        <dbReference type="ARBA" id="ARBA00023163"/>
    </source>
</evidence>
<keyword evidence="4" id="KW-0808">Transferase</keyword>
<dbReference type="STRING" id="47311.MBCUT_16630"/>
<name>A0A166D4R8_9EURY</name>
<dbReference type="AlphaFoldDB" id="A0A166D4R8"/>
<dbReference type="EC" id="2.7.7.6" evidence="4"/>
<keyword evidence="2 4" id="KW-0548">Nucleotidyltransferase</keyword>
<feature type="domain" description="RNA polymerase subunit H/Rpb5 C-terminal" evidence="5">
    <location>
        <begin position="5"/>
        <end position="76"/>
    </location>
</feature>
<dbReference type="GO" id="GO:0003899">
    <property type="term" value="F:DNA-directed RNA polymerase activity"/>
    <property type="evidence" value="ECO:0007669"/>
    <property type="project" value="UniProtKB-UniRule"/>
</dbReference>
<organism evidence="6 7">
    <name type="scientific">Methanobrevibacter cuticularis</name>
    <dbReference type="NCBI Taxonomy" id="47311"/>
    <lineage>
        <taxon>Archaea</taxon>
        <taxon>Methanobacteriati</taxon>
        <taxon>Methanobacteriota</taxon>
        <taxon>Methanomada group</taxon>
        <taxon>Methanobacteria</taxon>
        <taxon>Methanobacteriales</taxon>
        <taxon>Methanobacteriaceae</taxon>
        <taxon>Methanobrevibacter</taxon>
    </lineage>
</organism>